<evidence type="ECO:0000256" key="2">
    <source>
        <dbReference type="ARBA" id="ARBA00022679"/>
    </source>
</evidence>
<feature type="transmembrane region" description="Helical" evidence="3">
    <location>
        <begin position="32"/>
        <end position="51"/>
    </location>
</feature>
<keyword evidence="3" id="KW-0812">Transmembrane</keyword>
<evidence type="ECO:0000256" key="3">
    <source>
        <dbReference type="SAM" id="Phobius"/>
    </source>
</evidence>
<evidence type="ECO:0000313" key="5">
    <source>
        <dbReference type="EMBL" id="BBY90899.1"/>
    </source>
</evidence>
<feature type="domain" description="Phosphoribosyltransferase" evidence="4">
    <location>
        <begin position="9"/>
        <end position="148"/>
    </location>
</feature>
<evidence type="ECO:0000256" key="1">
    <source>
        <dbReference type="ARBA" id="ARBA00022676"/>
    </source>
</evidence>
<protein>
    <submittedName>
        <fullName evidence="5">Phosphoribosyltransferase</fullName>
    </submittedName>
</protein>
<dbReference type="Proteomes" id="UP000465785">
    <property type="component" value="Chromosome"/>
</dbReference>
<dbReference type="InterPro" id="IPR029057">
    <property type="entry name" value="PRTase-like"/>
</dbReference>
<sequence length="156" mass="17247">MTDREELSWDQFGAATRQLASAVVDDGFAPDLILAVARGGLFVAGALGYALEVKKVHMMNVEYYTGVDQRLDAPVLLPPLPDVADLGGARMLIADDVADTGATLRFVRDFCAEHVAEVRCAVVYQKPQSEIDCEYVWRRTDLWIEFPWTGLQPAQS</sequence>
<accession>A0A9W4BED2</accession>
<evidence type="ECO:0000259" key="4">
    <source>
        <dbReference type="Pfam" id="PF00156"/>
    </source>
</evidence>
<dbReference type="EMBL" id="AP022601">
    <property type="protein sequence ID" value="BBY90899.1"/>
    <property type="molecule type" value="Genomic_DNA"/>
</dbReference>
<name>A0A9W4BED2_9MYCO</name>
<keyword evidence="1 5" id="KW-0328">Glycosyltransferase</keyword>
<evidence type="ECO:0000313" key="6">
    <source>
        <dbReference type="Proteomes" id="UP000465785"/>
    </source>
</evidence>
<dbReference type="InterPro" id="IPR000836">
    <property type="entry name" value="PRTase_dom"/>
</dbReference>
<organism evidence="5 6">
    <name type="scientific">Mycobacterium gallinarum</name>
    <dbReference type="NCBI Taxonomy" id="39689"/>
    <lineage>
        <taxon>Bacteria</taxon>
        <taxon>Bacillati</taxon>
        <taxon>Actinomycetota</taxon>
        <taxon>Actinomycetes</taxon>
        <taxon>Mycobacteriales</taxon>
        <taxon>Mycobacteriaceae</taxon>
        <taxon>Mycobacterium</taxon>
    </lineage>
</organism>
<proteinExistence type="predicted"/>
<dbReference type="AlphaFoldDB" id="A0A9W4BED2"/>
<dbReference type="PANTHER" id="PTHR43363">
    <property type="entry name" value="HYPOXANTHINE PHOSPHORIBOSYLTRANSFERASE"/>
    <property type="match status" value="1"/>
</dbReference>
<keyword evidence="3" id="KW-1133">Transmembrane helix</keyword>
<dbReference type="SUPFAM" id="SSF53271">
    <property type="entry name" value="PRTase-like"/>
    <property type="match status" value="1"/>
</dbReference>
<dbReference type="GO" id="GO:0016757">
    <property type="term" value="F:glycosyltransferase activity"/>
    <property type="evidence" value="ECO:0007669"/>
    <property type="project" value="UniProtKB-KW"/>
</dbReference>
<dbReference type="KEGG" id="mgau:MGALJ_05680"/>
<dbReference type="Gene3D" id="3.40.50.2020">
    <property type="match status" value="1"/>
</dbReference>
<dbReference type="Pfam" id="PF00156">
    <property type="entry name" value="Pribosyltran"/>
    <property type="match status" value="1"/>
</dbReference>
<keyword evidence="3" id="KW-0472">Membrane</keyword>
<keyword evidence="6" id="KW-1185">Reference proteome</keyword>
<dbReference type="PANTHER" id="PTHR43363:SF1">
    <property type="entry name" value="HYPOXANTHINE-GUANINE PHOSPHORIBOSYLTRANSFERASE"/>
    <property type="match status" value="1"/>
</dbReference>
<dbReference type="RefSeq" id="WP_163725758.1">
    <property type="nucleotide sequence ID" value="NZ_AP022601.1"/>
</dbReference>
<gene>
    <name evidence="5" type="ORF">MGALJ_05680</name>
</gene>
<keyword evidence="2" id="KW-0808">Transferase</keyword>
<reference evidence="5 6" key="1">
    <citation type="journal article" date="2019" name="Emerg. Microbes Infect.">
        <title>Comprehensive subspecies identification of 175 nontuberculous mycobacteria species based on 7547 genomic profiles.</title>
        <authorList>
            <person name="Matsumoto Y."/>
            <person name="Kinjo T."/>
            <person name="Motooka D."/>
            <person name="Nabeya D."/>
            <person name="Jung N."/>
            <person name="Uechi K."/>
            <person name="Horii T."/>
            <person name="Iida T."/>
            <person name="Fujita J."/>
            <person name="Nakamura S."/>
        </authorList>
    </citation>
    <scope>NUCLEOTIDE SEQUENCE [LARGE SCALE GENOMIC DNA]</scope>
    <source>
        <strain evidence="5 6">JCM 6399</strain>
    </source>
</reference>
<dbReference type="CDD" id="cd06223">
    <property type="entry name" value="PRTases_typeI"/>
    <property type="match status" value="1"/>
</dbReference>